<sequence>MRLFSMIMKSWASQGCTFSLSRNSIYHSASFPLHQFVRHPTLFVASSFLVLTYFWTPRVSR</sequence>
<dbReference type="EMBL" id="GGEC01007285">
    <property type="protein sequence ID" value="MBW87768.1"/>
    <property type="molecule type" value="Transcribed_RNA"/>
</dbReference>
<protein>
    <submittedName>
        <fullName evidence="1">Uncharacterized protein</fullName>
    </submittedName>
</protein>
<accession>A0A2P2J2S0</accession>
<dbReference type="AlphaFoldDB" id="A0A2P2J2S0"/>
<organism evidence="1">
    <name type="scientific">Rhizophora mucronata</name>
    <name type="common">Asiatic mangrove</name>
    <dbReference type="NCBI Taxonomy" id="61149"/>
    <lineage>
        <taxon>Eukaryota</taxon>
        <taxon>Viridiplantae</taxon>
        <taxon>Streptophyta</taxon>
        <taxon>Embryophyta</taxon>
        <taxon>Tracheophyta</taxon>
        <taxon>Spermatophyta</taxon>
        <taxon>Magnoliopsida</taxon>
        <taxon>eudicotyledons</taxon>
        <taxon>Gunneridae</taxon>
        <taxon>Pentapetalae</taxon>
        <taxon>rosids</taxon>
        <taxon>fabids</taxon>
        <taxon>Malpighiales</taxon>
        <taxon>Rhizophoraceae</taxon>
        <taxon>Rhizophora</taxon>
    </lineage>
</organism>
<evidence type="ECO:0000313" key="1">
    <source>
        <dbReference type="EMBL" id="MBW87768.1"/>
    </source>
</evidence>
<proteinExistence type="predicted"/>
<name>A0A2P2J2S0_RHIMU</name>
<reference evidence="1" key="1">
    <citation type="submission" date="2018-02" db="EMBL/GenBank/DDBJ databases">
        <title>Rhizophora mucronata_Transcriptome.</title>
        <authorList>
            <person name="Meera S.P."/>
            <person name="Sreeshan A."/>
            <person name="Augustine A."/>
        </authorList>
    </citation>
    <scope>NUCLEOTIDE SEQUENCE</scope>
    <source>
        <tissue evidence="1">Leaf</tissue>
    </source>
</reference>